<dbReference type="STRING" id="1137991.SAMN05660642_02451"/>
<evidence type="ECO:0000313" key="2">
    <source>
        <dbReference type="Proteomes" id="UP000198680"/>
    </source>
</evidence>
<keyword evidence="1" id="KW-0808">Transferase</keyword>
<proteinExistence type="predicted"/>
<dbReference type="AlphaFoldDB" id="A0A1G9T144"/>
<dbReference type="InterPro" id="IPR043519">
    <property type="entry name" value="NT_sf"/>
</dbReference>
<reference evidence="2" key="1">
    <citation type="submission" date="2016-10" db="EMBL/GenBank/DDBJ databases">
        <authorList>
            <person name="Varghese N."/>
            <person name="Submissions S."/>
        </authorList>
    </citation>
    <scope>NUCLEOTIDE SEQUENCE [LARGE SCALE GENOMIC DNA]</scope>
    <source>
        <strain evidence="2">DSM 45419</strain>
    </source>
</reference>
<protein>
    <submittedName>
        <fullName evidence="1">Predicted nucleotidyltransferase</fullName>
    </submittedName>
</protein>
<dbReference type="SUPFAM" id="SSF81301">
    <property type="entry name" value="Nucleotidyltransferase"/>
    <property type="match status" value="1"/>
</dbReference>
<gene>
    <name evidence="1" type="ORF">SAMN05660642_02451</name>
</gene>
<dbReference type="GO" id="GO:0016740">
    <property type="term" value="F:transferase activity"/>
    <property type="evidence" value="ECO:0007669"/>
    <property type="project" value="UniProtKB-KW"/>
</dbReference>
<dbReference type="InterPro" id="IPR052930">
    <property type="entry name" value="TA_antitoxin_MntA"/>
</dbReference>
<name>A0A1G9T144_9ACTN</name>
<dbReference type="PANTHER" id="PTHR43852">
    <property type="entry name" value="NUCLEOTIDYLTRANSFERASE"/>
    <property type="match status" value="1"/>
</dbReference>
<accession>A0A1G9T144</accession>
<dbReference type="EMBL" id="FNHE01000005">
    <property type="protein sequence ID" value="SDM41401.1"/>
    <property type="molecule type" value="Genomic_DNA"/>
</dbReference>
<evidence type="ECO:0000313" key="1">
    <source>
        <dbReference type="EMBL" id="SDM41401.1"/>
    </source>
</evidence>
<dbReference type="PANTHER" id="PTHR43852:SF2">
    <property type="entry name" value="PROTEIN ADENYLYLTRANSFERASE MNTA"/>
    <property type="match status" value="1"/>
</dbReference>
<sequence length="149" mass="15793">MRLPGDAPVSYSRAVSVADSLDRLRAAADDGRLEDLARRHGVTLITVFGSAVRNPERARDLDVAVSLPAGAHGLLALVGELADLTASDDVDLLVLDGAPPTSRFSGLVGAQPLYEASAGLFARTQMAAALEFYETAWLRDLDLERMATS</sequence>
<organism evidence="1 2">
    <name type="scientific">Geodermatophilus siccatus</name>
    <dbReference type="NCBI Taxonomy" id="1137991"/>
    <lineage>
        <taxon>Bacteria</taxon>
        <taxon>Bacillati</taxon>
        <taxon>Actinomycetota</taxon>
        <taxon>Actinomycetes</taxon>
        <taxon>Geodermatophilales</taxon>
        <taxon>Geodermatophilaceae</taxon>
        <taxon>Geodermatophilus</taxon>
    </lineage>
</organism>
<dbReference type="Gene3D" id="3.30.460.10">
    <property type="entry name" value="Beta Polymerase, domain 2"/>
    <property type="match status" value="1"/>
</dbReference>
<keyword evidence="2" id="KW-1185">Reference proteome</keyword>
<dbReference type="Proteomes" id="UP000198680">
    <property type="component" value="Unassembled WGS sequence"/>
</dbReference>